<dbReference type="GO" id="GO:0046872">
    <property type="term" value="F:metal ion binding"/>
    <property type="evidence" value="ECO:0007669"/>
    <property type="project" value="UniProtKB-KW"/>
</dbReference>
<dbReference type="EMBL" id="KJ128966">
    <property type="protein sequence ID" value="AHN24573.1"/>
    <property type="molecule type" value="Genomic_DNA"/>
</dbReference>
<dbReference type="PROSITE" id="PS51462">
    <property type="entry name" value="NUDIX"/>
    <property type="match status" value="1"/>
</dbReference>
<dbReference type="GO" id="GO:0008727">
    <property type="term" value="F:GDP-mannose mannosyl hydrolase activity"/>
    <property type="evidence" value="ECO:0007669"/>
    <property type="project" value="InterPro"/>
</dbReference>
<organism evidence="8">
    <name type="scientific">Klebsiella pneumoniae</name>
    <dbReference type="NCBI Taxonomy" id="573"/>
    <lineage>
        <taxon>Bacteria</taxon>
        <taxon>Pseudomonadati</taxon>
        <taxon>Pseudomonadota</taxon>
        <taxon>Gammaproteobacteria</taxon>
        <taxon>Enterobacterales</taxon>
        <taxon>Enterobacteriaceae</taxon>
        <taxon>Klebsiella/Raoultella group</taxon>
        <taxon>Klebsiella</taxon>
        <taxon>Klebsiella pneumoniae complex</taxon>
    </lineage>
</organism>
<keyword evidence="3 5" id="KW-0460">Magnesium</keyword>
<name>X2H0H8_KLEPN</name>
<gene>
    <name evidence="8" type="primary">wcaH</name>
</gene>
<comment type="cofactor">
    <cofactor evidence="5">
        <name>Mg(2+)</name>
        <dbReference type="ChEBI" id="CHEBI:18420"/>
    </cofactor>
    <text evidence="5">Binds 1 Mg(2+) ion per subunit.</text>
</comment>
<dbReference type="Gene3D" id="3.90.79.10">
    <property type="entry name" value="Nucleoside Triphosphate Pyrophosphohydrolase"/>
    <property type="match status" value="1"/>
</dbReference>
<evidence type="ECO:0000256" key="2">
    <source>
        <dbReference type="ARBA" id="ARBA00022801"/>
    </source>
</evidence>
<dbReference type="Pfam" id="PF00293">
    <property type="entry name" value="NUDIX"/>
    <property type="match status" value="1"/>
</dbReference>
<dbReference type="InterPro" id="IPR015797">
    <property type="entry name" value="NUDIX_hydrolase-like_dom_sf"/>
</dbReference>
<keyword evidence="1 5" id="KW-0479">Metal-binding</keyword>
<proteinExistence type="predicted"/>
<dbReference type="NCBIfam" id="NF011963">
    <property type="entry name" value="PRK15434.1"/>
    <property type="match status" value="1"/>
</dbReference>
<evidence type="ECO:0000256" key="5">
    <source>
        <dbReference type="PIRSR" id="PIRSR037599-3"/>
    </source>
</evidence>
<evidence type="ECO:0000256" key="1">
    <source>
        <dbReference type="ARBA" id="ARBA00022723"/>
    </source>
</evidence>
<evidence type="ECO:0000256" key="4">
    <source>
        <dbReference type="PIRSR" id="PIRSR037599-1"/>
    </source>
</evidence>
<sequence>MSLLNDNLFSTIINHTPLISIDLIIENEFKEILVGKRVNRPARGFWFVPGGRIRKNESLDVAFLRICKNEIGLSLPKINAEFYGVYEHFYNDSFYGDEFSTHYVVLAYKFIIQKKSICPPFNQHNQYCWMSHFELTRDESVHNNTKAYFINNNEK</sequence>
<dbReference type="PANTHER" id="PTHR43046">
    <property type="entry name" value="GDP-MANNOSE MANNOSYL HYDROLASE"/>
    <property type="match status" value="1"/>
</dbReference>
<dbReference type="InterPro" id="IPR033715">
    <property type="entry name" value="GDPMH"/>
</dbReference>
<dbReference type="PANTHER" id="PTHR43046:SF12">
    <property type="entry name" value="GDP-MANNOSE MANNOSYL HYDROLASE"/>
    <property type="match status" value="1"/>
</dbReference>
<feature type="binding site" evidence="5">
    <location>
        <position position="123"/>
    </location>
    <ligand>
        <name>Mg(2+)</name>
        <dbReference type="ChEBI" id="CHEBI:18420"/>
    </ligand>
</feature>
<feature type="site" description="Critical for catalysis" evidence="4">
    <location>
        <position position="124"/>
    </location>
</feature>
<feature type="domain" description="Nudix hydrolase" evidence="7">
    <location>
        <begin position="14"/>
        <end position="154"/>
    </location>
</feature>
<dbReference type="SUPFAM" id="SSF55811">
    <property type="entry name" value="Nudix"/>
    <property type="match status" value="1"/>
</dbReference>
<evidence type="ECO:0000313" key="8">
    <source>
        <dbReference type="EMBL" id="AHN24573.1"/>
    </source>
</evidence>
<keyword evidence="2 8" id="KW-0378">Hydrolase</keyword>
<feature type="binding site" evidence="5">
    <location>
        <position position="70"/>
    </location>
    <ligand>
        <name>Mg(2+)</name>
        <dbReference type="ChEBI" id="CHEBI:18420"/>
    </ligand>
</feature>
<evidence type="ECO:0000256" key="3">
    <source>
        <dbReference type="ARBA" id="ARBA00022842"/>
    </source>
</evidence>
<evidence type="ECO:0000259" key="7">
    <source>
        <dbReference type="PROSITE" id="PS51462"/>
    </source>
</evidence>
<dbReference type="PIRSF" id="PIRSF037599">
    <property type="entry name" value="GDPMH"/>
    <property type="match status" value="1"/>
</dbReference>
<evidence type="ECO:0000256" key="6">
    <source>
        <dbReference type="PIRSR" id="PIRSR037599-4"/>
    </source>
</evidence>
<dbReference type="InterPro" id="IPR000086">
    <property type="entry name" value="NUDIX_hydrolase_dom"/>
</dbReference>
<protein>
    <submittedName>
        <fullName evidence="8">GDP-mannose mannosyl hydrolase</fullName>
    </submittedName>
</protein>
<dbReference type="AlphaFoldDB" id="X2H0H8"/>
<dbReference type="CDD" id="cd03430">
    <property type="entry name" value="NUDIX_GDPMH_NudD"/>
    <property type="match status" value="1"/>
</dbReference>
<feature type="binding site" evidence="5">
    <location>
        <position position="50"/>
    </location>
    <ligand>
        <name>Mg(2+)</name>
        <dbReference type="ChEBI" id="CHEBI:18420"/>
    </ligand>
</feature>
<feature type="short sequence motif" description="Nudix box" evidence="6">
    <location>
        <begin position="51"/>
        <end position="72"/>
    </location>
</feature>
<accession>X2H0H8</accession>
<reference evidence="8" key="1">
    <citation type="submission" date="2014-01" db="EMBL/GenBank/DDBJ databases">
        <title>Chemicals produced by non-capsulated mutant of Klebsiella pneumoniae.</title>
        <authorList>
            <person name="Hao J."/>
            <person name="Wei D."/>
            <person name="Shi J."/>
        </authorList>
    </citation>
    <scope>NUCLEOTIDE SEQUENCE</scope>
</reference>